<protein>
    <recommendedName>
        <fullName evidence="3">DUF2007 domain-containing protein</fullName>
    </recommendedName>
</protein>
<proteinExistence type="predicted"/>
<organism evidence="1 2">
    <name type="scientific">Alkalibacillus filiformis</name>
    <dbReference type="NCBI Taxonomy" id="200990"/>
    <lineage>
        <taxon>Bacteria</taxon>
        <taxon>Bacillati</taxon>
        <taxon>Bacillota</taxon>
        <taxon>Bacilli</taxon>
        <taxon>Bacillales</taxon>
        <taxon>Bacillaceae</taxon>
        <taxon>Alkalibacillus</taxon>
    </lineage>
</organism>
<evidence type="ECO:0000313" key="2">
    <source>
        <dbReference type="Proteomes" id="UP001236723"/>
    </source>
</evidence>
<dbReference type="RefSeq" id="WP_307065104.1">
    <property type="nucleotide sequence ID" value="NZ_JAUSUP010000001.1"/>
</dbReference>
<evidence type="ECO:0008006" key="3">
    <source>
        <dbReference type="Google" id="ProtNLM"/>
    </source>
</evidence>
<evidence type="ECO:0000313" key="1">
    <source>
        <dbReference type="EMBL" id="MDQ0350341.1"/>
    </source>
</evidence>
<reference evidence="1 2" key="1">
    <citation type="submission" date="2023-07" db="EMBL/GenBank/DDBJ databases">
        <title>Genomic Encyclopedia of Type Strains, Phase IV (KMG-IV): sequencing the most valuable type-strain genomes for metagenomic binning, comparative biology and taxonomic classification.</title>
        <authorList>
            <person name="Goeker M."/>
        </authorList>
    </citation>
    <scope>NUCLEOTIDE SEQUENCE [LARGE SCALE GENOMIC DNA]</scope>
    <source>
        <strain evidence="1 2">DSM 15448</strain>
    </source>
</reference>
<comment type="caution">
    <text evidence="1">The sequence shown here is derived from an EMBL/GenBank/DDBJ whole genome shotgun (WGS) entry which is preliminary data.</text>
</comment>
<sequence>MKNITSKLGPTAHGEMSVDTTVRLLVHKDDYAKAQKAMSDYK</sequence>
<name>A0ABU0DPH4_9BACI</name>
<keyword evidence="2" id="KW-1185">Reference proteome</keyword>
<accession>A0ABU0DPH4</accession>
<dbReference type="EMBL" id="JAUSUP010000001">
    <property type="protein sequence ID" value="MDQ0350341.1"/>
    <property type="molecule type" value="Genomic_DNA"/>
</dbReference>
<gene>
    <name evidence="1" type="ORF">J2R98_000144</name>
</gene>
<dbReference type="Proteomes" id="UP001236723">
    <property type="component" value="Unassembled WGS sequence"/>
</dbReference>